<dbReference type="PANTHER" id="PTHR11795:SF450">
    <property type="entry name" value="ABC TRANSPORTER PERMEASE PROTEIN"/>
    <property type="match status" value="1"/>
</dbReference>
<dbReference type="RefSeq" id="WP_141004991.1">
    <property type="nucleotide sequence ID" value="NZ_BAAAOR010000007.1"/>
</dbReference>
<dbReference type="Pfam" id="PF02653">
    <property type="entry name" value="BPD_transp_2"/>
    <property type="match status" value="1"/>
</dbReference>
<evidence type="ECO:0000256" key="1">
    <source>
        <dbReference type="ARBA" id="ARBA00004651"/>
    </source>
</evidence>
<organism evidence="10 11">
    <name type="scientific">Nocardioides humi</name>
    <dbReference type="NCBI Taxonomy" id="449461"/>
    <lineage>
        <taxon>Bacteria</taxon>
        <taxon>Bacillati</taxon>
        <taxon>Actinomycetota</taxon>
        <taxon>Actinomycetes</taxon>
        <taxon>Propionibacteriales</taxon>
        <taxon>Nocardioidaceae</taxon>
        <taxon>Nocardioides</taxon>
    </lineage>
</organism>
<proteinExistence type="inferred from homology"/>
<feature type="transmembrane region" description="Helical" evidence="9">
    <location>
        <begin position="181"/>
        <end position="208"/>
    </location>
</feature>
<dbReference type="InterPro" id="IPR001851">
    <property type="entry name" value="ABC_transp_permease"/>
</dbReference>
<feature type="transmembrane region" description="Helical" evidence="9">
    <location>
        <begin position="61"/>
        <end position="79"/>
    </location>
</feature>
<feature type="transmembrane region" description="Helical" evidence="9">
    <location>
        <begin position="91"/>
        <end position="108"/>
    </location>
</feature>
<comment type="similarity">
    <text evidence="8">Belongs to the binding-protein-dependent transport system permease family. LivHM subfamily.</text>
</comment>
<name>A0ABN1ZYJ6_9ACTN</name>
<keyword evidence="4 9" id="KW-0812">Transmembrane</keyword>
<sequence length="299" mass="31057">MNHLLTVVVTGVSVGSLYALVALGIVIVYKSSAVVNLAQPSLLMLGTFVVASAATVHDLPFWLALLIGLIFTVALSVLIEKFLVRRFTRHNAVVAASVMTLGLDFALVTEVDRRIGARIIPAGDPWGSETFSLLGVTVPAIRIAALAVSLLFLVGFHLWLQRSDFGIAMRATAERPDTAALMGVRLGVVAATAWGVSGALAVVAGVFLVGFPSPGLDTSLGDVALRALPAAIIGGLDSTTGAVVGGLLVGLSEALVLGYHADLAFLGQGLEVVAPYVVMLAVLVWRPAGLFGTQEVRRV</sequence>
<keyword evidence="11" id="KW-1185">Reference proteome</keyword>
<dbReference type="CDD" id="cd06582">
    <property type="entry name" value="TM_PBP1_LivH_like"/>
    <property type="match status" value="1"/>
</dbReference>
<keyword evidence="6 9" id="KW-1133">Transmembrane helix</keyword>
<evidence type="ECO:0000256" key="5">
    <source>
        <dbReference type="ARBA" id="ARBA00022970"/>
    </source>
</evidence>
<feature type="transmembrane region" description="Helical" evidence="9">
    <location>
        <begin position="6"/>
        <end position="29"/>
    </location>
</feature>
<reference evidence="10 11" key="1">
    <citation type="journal article" date="2019" name="Int. J. Syst. Evol. Microbiol.">
        <title>The Global Catalogue of Microorganisms (GCM) 10K type strain sequencing project: providing services to taxonomists for standard genome sequencing and annotation.</title>
        <authorList>
            <consortium name="The Broad Institute Genomics Platform"/>
            <consortium name="The Broad Institute Genome Sequencing Center for Infectious Disease"/>
            <person name="Wu L."/>
            <person name="Ma J."/>
        </authorList>
    </citation>
    <scope>NUCLEOTIDE SEQUENCE [LARGE SCALE GENOMIC DNA]</scope>
    <source>
        <strain evidence="10 11">JCM 14942</strain>
    </source>
</reference>
<gene>
    <name evidence="10" type="ORF">GCM10009788_09400</name>
</gene>
<evidence type="ECO:0000256" key="7">
    <source>
        <dbReference type="ARBA" id="ARBA00023136"/>
    </source>
</evidence>
<keyword evidence="2" id="KW-0813">Transport</keyword>
<dbReference type="Proteomes" id="UP001500842">
    <property type="component" value="Unassembled WGS sequence"/>
</dbReference>
<evidence type="ECO:0000256" key="9">
    <source>
        <dbReference type="SAM" id="Phobius"/>
    </source>
</evidence>
<dbReference type="EMBL" id="BAAAOR010000007">
    <property type="protein sequence ID" value="GAA1507519.1"/>
    <property type="molecule type" value="Genomic_DNA"/>
</dbReference>
<dbReference type="PANTHER" id="PTHR11795">
    <property type="entry name" value="BRANCHED-CHAIN AMINO ACID TRANSPORT SYSTEM PERMEASE PROTEIN LIVH"/>
    <property type="match status" value="1"/>
</dbReference>
<evidence type="ECO:0000256" key="2">
    <source>
        <dbReference type="ARBA" id="ARBA00022448"/>
    </source>
</evidence>
<comment type="caution">
    <text evidence="10">The sequence shown here is derived from an EMBL/GenBank/DDBJ whole genome shotgun (WGS) entry which is preliminary data.</text>
</comment>
<evidence type="ECO:0000313" key="11">
    <source>
        <dbReference type="Proteomes" id="UP001500842"/>
    </source>
</evidence>
<evidence type="ECO:0000256" key="4">
    <source>
        <dbReference type="ARBA" id="ARBA00022692"/>
    </source>
</evidence>
<feature type="transmembrane region" description="Helical" evidence="9">
    <location>
        <begin position="36"/>
        <end position="55"/>
    </location>
</feature>
<accession>A0ABN1ZYJ6</accession>
<feature type="transmembrane region" description="Helical" evidence="9">
    <location>
        <begin position="140"/>
        <end position="160"/>
    </location>
</feature>
<evidence type="ECO:0000313" key="10">
    <source>
        <dbReference type="EMBL" id="GAA1507519.1"/>
    </source>
</evidence>
<keyword evidence="5" id="KW-0029">Amino-acid transport</keyword>
<comment type="subcellular location">
    <subcellularLocation>
        <location evidence="1">Cell membrane</location>
        <topology evidence="1">Multi-pass membrane protein</topology>
    </subcellularLocation>
</comment>
<feature type="transmembrane region" description="Helical" evidence="9">
    <location>
        <begin position="263"/>
        <end position="285"/>
    </location>
</feature>
<evidence type="ECO:0000256" key="6">
    <source>
        <dbReference type="ARBA" id="ARBA00022989"/>
    </source>
</evidence>
<evidence type="ECO:0000256" key="3">
    <source>
        <dbReference type="ARBA" id="ARBA00022475"/>
    </source>
</evidence>
<protein>
    <submittedName>
        <fullName evidence="10">Branched-chain amino acid ABC transporter permease</fullName>
    </submittedName>
</protein>
<evidence type="ECO:0000256" key="8">
    <source>
        <dbReference type="ARBA" id="ARBA00037998"/>
    </source>
</evidence>
<keyword evidence="7 9" id="KW-0472">Membrane</keyword>
<dbReference type="InterPro" id="IPR052157">
    <property type="entry name" value="BCAA_transport_permease"/>
</dbReference>
<keyword evidence="3" id="KW-1003">Cell membrane</keyword>
<feature type="transmembrane region" description="Helical" evidence="9">
    <location>
        <begin position="228"/>
        <end position="251"/>
    </location>
</feature>